<dbReference type="InterPro" id="IPR043733">
    <property type="entry name" value="DUF5677"/>
</dbReference>
<dbReference type="EMBL" id="CP003360">
    <property type="protein sequence ID" value="AFM24872.1"/>
    <property type="molecule type" value="Genomic_DNA"/>
</dbReference>
<name>I4C5N1_DESTA</name>
<dbReference type="AlphaFoldDB" id="I4C5N1"/>
<gene>
    <name evidence="1" type="ordered locus">Desti_2176</name>
</gene>
<organism evidence="1 2">
    <name type="scientific">Desulfomonile tiedjei (strain ATCC 49306 / DSM 6799 / DCB-1)</name>
    <dbReference type="NCBI Taxonomy" id="706587"/>
    <lineage>
        <taxon>Bacteria</taxon>
        <taxon>Pseudomonadati</taxon>
        <taxon>Thermodesulfobacteriota</taxon>
        <taxon>Desulfomonilia</taxon>
        <taxon>Desulfomonilales</taxon>
        <taxon>Desulfomonilaceae</taxon>
        <taxon>Desulfomonile</taxon>
    </lineage>
</organism>
<dbReference type="Pfam" id="PF18928">
    <property type="entry name" value="DUF5677"/>
    <property type="match status" value="1"/>
</dbReference>
<proteinExistence type="predicted"/>
<evidence type="ECO:0000313" key="2">
    <source>
        <dbReference type="Proteomes" id="UP000006055"/>
    </source>
</evidence>
<reference evidence="2" key="1">
    <citation type="submission" date="2012-06" db="EMBL/GenBank/DDBJ databases">
        <title>Complete sequence of chromosome of Desulfomonile tiedjei DSM 6799.</title>
        <authorList>
            <person name="Lucas S."/>
            <person name="Copeland A."/>
            <person name="Lapidus A."/>
            <person name="Glavina del Rio T."/>
            <person name="Dalin E."/>
            <person name="Tice H."/>
            <person name="Bruce D."/>
            <person name="Goodwin L."/>
            <person name="Pitluck S."/>
            <person name="Peters L."/>
            <person name="Ovchinnikova G."/>
            <person name="Zeytun A."/>
            <person name="Lu M."/>
            <person name="Kyrpides N."/>
            <person name="Mavromatis K."/>
            <person name="Ivanova N."/>
            <person name="Brettin T."/>
            <person name="Detter J.C."/>
            <person name="Han C."/>
            <person name="Larimer F."/>
            <person name="Land M."/>
            <person name="Hauser L."/>
            <person name="Markowitz V."/>
            <person name="Cheng J.-F."/>
            <person name="Hugenholtz P."/>
            <person name="Woyke T."/>
            <person name="Wu D."/>
            <person name="Spring S."/>
            <person name="Schroeder M."/>
            <person name="Brambilla E."/>
            <person name="Klenk H.-P."/>
            <person name="Eisen J.A."/>
        </authorList>
    </citation>
    <scope>NUCLEOTIDE SEQUENCE [LARGE SCALE GENOMIC DNA]</scope>
    <source>
        <strain evidence="2">ATCC 49306 / DSM 6799 / DCB-1</strain>
    </source>
</reference>
<evidence type="ECO:0000313" key="1">
    <source>
        <dbReference type="EMBL" id="AFM24872.1"/>
    </source>
</evidence>
<protein>
    <submittedName>
        <fullName evidence="1">Uncharacterized protein</fullName>
    </submittedName>
</protein>
<dbReference type="HOGENOM" id="CLU_968847_0_0_7"/>
<keyword evidence="2" id="KW-1185">Reference proteome</keyword>
<sequence>MGFDKEEKYDWNWFRSSINQTARTIEPQIKQLLDFVSEVDLIVQQVVDRPTSYASERPQDYVVSILVVRSFRLFVSSMILSLSGYADVVPNLKRSVMEIGLMLLNMSSNPVAVALGYMLHSVQEEIISMETELGRLNTKGGNALNLPRNLEEWKNFHSLLGDLAKDRGLIAEEIQRNFARTSVRSLCREHASEEYYLVNYKADSLFTHGLHACLGGLVEDNPDQRTFMLGPAINHADAAVMDSIAQMTANLALAGDILEDEGVAQNAMSLCRRVENLITKSWSRMPE</sequence>
<dbReference type="KEGG" id="dti:Desti_2176"/>
<accession>I4C5N1</accession>
<dbReference type="RefSeq" id="WP_014810015.1">
    <property type="nucleotide sequence ID" value="NC_018025.1"/>
</dbReference>
<dbReference type="Proteomes" id="UP000006055">
    <property type="component" value="Chromosome"/>
</dbReference>